<comment type="similarity">
    <text evidence="2">Belongs to the SAP domain-containing ribonucleoprotein family.</text>
</comment>
<evidence type="ECO:0000256" key="3">
    <source>
        <dbReference type="SAM" id="MobiDB-lite"/>
    </source>
</evidence>
<dbReference type="PROSITE" id="PS50800">
    <property type="entry name" value="SAP"/>
    <property type="match status" value="1"/>
</dbReference>
<dbReference type="InterPro" id="IPR003034">
    <property type="entry name" value="SAP_dom"/>
</dbReference>
<reference evidence="5" key="1">
    <citation type="submission" date="2022-07" db="EMBL/GenBank/DDBJ databases">
        <title>Draft genome sequence of Zalerion maritima ATCC 34329, a (micro)plastics degrading marine fungus.</title>
        <authorList>
            <person name="Paco A."/>
            <person name="Goncalves M.F.M."/>
            <person name="Rocha-Santos T.A.P."/>
            <person name="Alves A."/>
        </authorList>
    </citation>
    <scope>NUCLEOTIDE SEQUENCE</scope>
    <source>
        <strain evidence="5">ATCC 34329</strain>
    </source>
</reference>
<accession>A0AAD5WSD2</accession>
<dbReference type="EMBL" id="JAKWBI020000116">
    <property type="protein sequence ID" value="KAJ2902307.1"/>
    <property type="molecule type" value="Genomic_DNA"/>
</dbReference>
<proteinExistence type="inferred from homology"/>
<dbReference type="SUPFAM" id="SSF68906">
    <property type="entry name" value="SAP domain"/>
    <property type="match status" value="1"/>
</dbReference>
<evidence type="ECO:0000313" key="5">
    <source>
        <dbReference type="EMBL" id="KAJ2902307.1"/>
    </source>
</evidence>
<organism evidence="5 6">
    <name type="scientific">Zalerion maritima</name>
    <dbReference type="NCBI Taxonomy" id="339359"/>
    <lineage>
        <taxon>Eukaryota</taxon>
        <taxon>Fungi</taxon>
        <taxon>Dikarya</taxon>
        <taxon>Ascomycota</taxon>
        <taxon>Pezizomycotina</taxon>
        <taxon>Sordariomycetes</taxon>
        <taxon>Lulworthiomycetidae</taxon>
        <taxon>Lulworthiales</taxon>
        <taxon>Lulworthiaceae</taxon>
        <taxon>Zalerion</taxon>
    </lineage>
</organism>
<dbReference type="AlphaFoldDB" id="A0AAD5WSD2"/>
<feature type="region of interest" description="Disordered" evidence="3">
    <location>
        <begin position="223"/>
        <end position="452"/>
    </location>
</feature>
<keyword evidence="6" id="KW-1185">Reference proteome</keyword>
<feature type="compositionally biased region" description="Polar residues" evidence="3">
    <location>
        <begin position="59"/>
        <end position="80"/>
    </location>
</feature>
<comment type="caution">
    <text evidence="5">The sequence shown here is derived from an EMBL/GenBank/DDBJ whole genome shotgun (WGS) entry which is preliminary data.</text>
</comment>
<protein>
    <recommendedName>
        <fullName evidence="4">SAP domain-containing protein</fullName>
    </recommendedName>
</protein>
<dbReference type="InterPro" id="IPR036361">
    <property type="entry name" value="SAP_dom_sf"/>
</dbReference>
<evidence type="ECO:0000313" key="6">
    <source>
        <dbReference type="Proteomes" id="UP001201980"/>
    </source>
</evidence>
<feature type="compositionally biased region" description="Basic and acidic residues" evidence="3">
    <location>
        <begin position="407"/>
        <end position="422"/>
    </location>
</feature>
<feature type="compositionally biased region" description="Low complexity" evidence="3">
    <location>
        <begin position="103"/>
        <end position="129"/>
    </location>
</feature>
<dbReference type="Gene3D" id="1.10.720.30">
    <property type="entry name" value="SAP domain"/>
    <property type="match status" value="1"/>
</dbReference>
<feature type="domain" description="SAP" evidence="4">
    <location>
        <begin position="7"/>
        <end position="41"/>
    </location>
</feature>
<gene>
    <name evidence="5" type="ORF">MKZ38_000697</name>
</gene>
<dbReference type="GO" id="GO:0005634">
    <property type="term" value="C:nucleus"/>
    <property type="evidence" value="ECO:0007669"/>
    <property type="project" value="TreeGrafter"/>
</dbReference>
<dbReference type="PANTHER" id="PTHR46551">
    <property type="entry name" value="SAP DOMAIN-CONTAINING RIBONUCLEOPROTEIN"/>
    <property type="match status" value="1"/>
</dbReference>
<feature type="compositionally biased region" description="Acidic residues" evidence="3">
    <location>
        <begin position="227"/>
        <end position="237"/>
    </location>
</feature>
<evidence type="ECO:0000256" key="2">
    <source>
        <dbReference type="ARBA" id="ARBA00046328"/>
    </source>
</evidence>
<feature type="compositionally biased region" description="Basic and acidic residues" evidence="3">
    <location>
        <begin position="283"/>
        <end position="302"/>
    </location>
</feature>
<dbReference type="PANTHER" id="PTHR46551:SF1">
    <property type="entry name" value="SAP DOMAIN-CONTAINING RIBONUCLEOPROTEIN"/>
    <property type="match status" value="1"/>
</dbReference>
<evidence type="ECO:0000259" key="4">
    <source>
        <dbReference type="PROSITE" id="PS50800"/>
    </source>
</evidence>
<dbReference type="Pfam" id="PF18592">
    <property type="entry name" value="Tho1_MOS11_C"/>
    <property type="match status" value="1"/>
</dbReference>
<feature type="compositionally biased region" description="Polar residues" evidence="3">
    <location>
        <begin position="91"/>
        <end position="102"/>
    </location>
</feature>
<feature type="compositionally biased region" description="Basic and acidic residues" evidence="3">
    <location>
        <begin position="378"/>
        <end position="392"/>
    </location>
</feature>
<feature type="compositionally biased region" description="Low complexity" evidence="3">
    <location>
        <begin position="266"/>
        <end position="282"/>
    </location>
</feature>
<feature type="compositionally biased region" description="Basic and acidic residues" evidence="3">
    <location>
        <begin position="316"/>
        <end position="347"/>
    </location>
</feature>
<dbReference type="Pfam" id="PF02037">
    <property type="entry name" value="SAP"/>
    <property type="match status" value="1"/>
</dbReference>
<feature type="region of interest" description="Disordered" evidence="3">
    <location>
        <begin position="1"/>
        <end position="145"/>
    </location>
</feature>
<name>A0AAD5WSD2_9PEZI</name>
<evidence type="ECO:0000256" key="1">
    <source>
        <dbReference type="ARBA" id="ARBA00022553"/>
    </source>
</evidence>
<feature type="compositionally biased region" description="Low complexity" evidence="3">
    <location>
        <begin position="49"/>
        <end position="58"/>
    </location>
</feature>
<dbReference type="InterPro" id="IPR040746">
    <property type="entry name" value="THO1_MOS11_C"/>
</dbReference>
<feature type="compositionally biased region" description="Basic and acidic residues" evidence="3">
    <location>
        <begin position="437"/>
        <end position="452"/>
    </location>
</feature>
<dbReference type="InterPro" id="IPR052240">
    <property type="entry name" value="SAP_domain_ribonucleoprotein"/>
</dbReference>
<dbReference type="SMART" id="SM00513">
    <property type="entry name" value="SAP"/>
    <property type="match status" value="1"/>
</dbReference>
<keyword evidence="1" id="KW-0597">Phosphoprotein</keyword>
<sequence length="452" mass="47514">MAGEKNWSSFKVPELKGELSARSLPTTGNKADLVARLQADDKKQADETAPAPASAAASGMNTSASLGPSCKRSSSTTPTTLKFAAAVRPSLQLQSSPSRNQRSATTTKASPLSSASASQESMSPSKQSLIQKTSAQAAITEAKKRAEKLRAAALTPTKTKARDDKFVSAITNTTGPAATATNKAGTDLDSVATKFPSVFASVSSSTLSTDESYMSKLTWEHSSVYPAEDEIDWEDDDAKLAEKPAEPAEPAQPAEPVKTEEPAAPEPAAVEEPVADEASTPADETKEEKKDDEDAKEPEAPKDVFAAGLAASSTDEEARKRAERAKRFGLDVECEEMKKAKRAEKFGIDSASLAKGLDSALPERPTKRGRGGQGAGDDNSRPAKRATPDRRGPGGGGRGFHGRGRGGFRDTRGGGNRRDGGVRRAGGGERIGIMNDPSEKARAEARAKRFAV</sequence>
<dbReference type="Proteomes" id="UP001201980">
    <property type="component" value="Unassembled WGS sequence"/>
</dbReference>
<dbReference type="GO" id="GO:0016973">
    <property type="term" value="P:poly(A)+ mRNA export from nucleus"/>
    <property type="evidence" value="ECO:0007669"/>
    <property type="project" value="TreeGrafter"/>
</dbReference>